<keyword evidence="4" id="KW-0997">Cell inner membrane</keyword>
<dbReference type="InterPro" id="IPR036259">
    <property type="entry name" value="MFS_trans_sf"/>
</dbReference>
<evidence type="ECO:0000313" key="10">
    <source>
        <dbReference type="EMBL" id="RGD86764.1"/>
    </source>
</evidence>
<gene>
    <name evidence="10" type="ORF">DXB93_02785</name>
</gene>
<evidence type="ECO:0000259" key="9">
    <source>
        <dbReference type="Pfam" id="PF12832"/>
    </source>
</evidence>
<feature type="transmembrane region" description="Helical" evidence="8">
    <location>
        <begin position="232"/>
        <end position="251"/>
    </location>
</feature>
<feature type="transmembrane region" description="Helical" evidence="8">
    <location>
        <begin position="75"/>
        <end position="107"/>
    </location>
</feature>
<comment type="caution">
    <text evidence="10">The sequence shown here is derived from an EMBL/GenBank/DDBJ whole genome shotgun (WGS) entry which is preliminary data.</text>
</comment>
<keyword evidence="5 8" id="KW-0812">Transmembrane</keyword>
<evidence type="ECO:0000256" key="2">
    <source>
        <dbReference type="ARBA" id="ARBA00022448"/>
    </source>
</evidence>
<feature type="transmembrane region" description="Helical" evidence="8">
    <location>
        <begin position="128"/>
        <end position="150"/>
    </location>
</feature>
<dbReference type="RefSeq" id="WP_117580426.1">
    <property type="nucleotide sequence ID" value="NZ_QUSL01000003.1"/>
</dbReference>
<evidence type="ECO:0000256" key="5">
    <source>
        <dbReference type="ARBA" id="ARBA00022692"/>
    </source>
</evidence>
<organism evidence="10 11">
    <name type="scientific">Thomasclavelia ramosa</name>
    <dbReference type="NCBI Taxonomy" id="1547"/>
    <lineage>
        <taxon>Bacteria</taxon>
        <taxon>Bacillati</taxon>
        <taxon>Bacillota</taxon>
        <taxon>Erysipelotrichia</taxon>
        <taxon>Erysipelotrichales</taxon>
        <taxon>Coprobacillaceae</taxon>
        <taxon>Thomasclavelia</taxon>
    </lineage>
</organism>
<feature type="domain" description="Major facilitator superfamily associated" evidence="9">
    <location>
        <begin position="7"/>
        <end position="355"/>
    </location>
</feature>
<reference evidence="10 11" key="1">
    <citation type="submission" date="2018-08" db="EMBL/GenBank/DDBJ databases">
        <title>A genome reference for cultivated species of the human gut microbiota.</title>
        <authorList>
            <person name="Zou Y."/>
            <person name="Xue W."/>
            <person name="Luo G."/>
        </authorList>
    </citation>
    <scope>NUCLEOTIDE SEQUENCE [LARGE SCALE GENOMIC DNA]</scope>
    <source>
        <strain evidence="10 11">OM06-4</strain>
    </source>
</reference>
<dbReference type="Gene3D" id="1.20.1250.20">
    <property type="entry name" value="MFS general substrate transporter like domains"/>
    <property type="match status" value="2"/>
</dbReference>
<dbReference type="Proteomes" id="UP000261032">
    <property type="component" value="Unassembled WGS sequence"/>
</dbReference>
<evidence type="ECO:0000256" key="7">
    <source>
        <dbReference type="ARBA" id="ARBA00023136"/>
    </source>
</evidence>
<feature type="transmembrane region" description="Helical" evidence="8">
    <location>
        <begin position="289"/>
        <end position="310"/>
    </location>
</feature>
<dbReference type="GO" id="GO:0005886">
    <property type="term" value="C:plasma membrane"/>
    <property type="evidence" value="ECO:0007669"/>
    <property type="project" value="UniProtKB-SubCell"/>
</dbReference>
<protein>
    <submittedName>
        <fullName evidence="10">MFS transporter</fullName>
    </submittedName>
</protein>
<keyword evidence="7 8" id="KW-0472">Membrane</keyword>
<accession>A0A3E3EFT1</accession>
<dbReference type="AlphaFoldDB" id="A0A3E3EFT1"/>
<proteinExistence type="predicted"/>
<feature type="transmembrane region" description="Helical" evidence="8">
    <location>
        <begin position="12"/>
        <end position="32"/>
    </location>
</feature>
<evidence type="ECO:0000256" key="6">
    <source>
        <dbReference type="ARBA" id="ARBA00022989"/>
    </source>
</evidence>
<evidence type="ECO:0000256" key="3">
    <source>
        <dbReference type="ARBA" id="ARBA00022475"/>
    </source>
</evidence>
<evidence type="ECO:0000256" key="4">
    <source>
        <dbReference type="ARBA" id="ARBA00022519"/>
    </source>
</evidence>
<dbReference type="PANTHER" id="PTHR23522">
    <property type="entry name" value="BLL5896 PROTEIN"/>
    <property type="match status" value="1"/>
</dbReference>
<feature type="transmembrane region" description="Helical" evidence="8">
    <location>
        <begin position="263"/>
        <end position="283"/>
    </location>
</feature>
<dbReference type="Pfam" id="PF12832">
    <property type="entry name" value="MFS_1_like"/>
    <property type="match status" value="1"/>
</dbReference>
<dbReference type="InterPro" id="IPR024989">
    <property type="entry name" value="MFS_assoc_dom"/>
</dbReference>
<name>A0A3E3EFT1_9FIRM</name>
<dbReference type="EMBL" id="QUSL01000003">
    <property type="protein sequence ID" value="RGD86764.1"/>
    <property type="molecule type" value="Genomic_DNA"/>
</dbReference>
<keyword evidence="6 8" id="KW-1133">Transmembrane helix</keyword>
<keyword evidence="3" id="KW-1003">Cell membrane</keyword>
<feature type="transmembrane region" description="Helical" evidence="8">
    <location>
        <begin position="353"/>
        <end position="371"/>
    </location>
</feature>
<feature type="transmembrane region" description="Helical" evidence="8">
    <location>
        <begin position="44"/>
        <end position="63"/>
    </location>
</feature>
<feature type="transmembrane region" description="Helical" evidence="8">
    <location>
        <begin position="156"/>
        <end position="173"/>
    </location>
</feature>
<dbReference type="PANTHER" id="PTHR23522:SF10">
    <property type="entry name" value="3-PHENYLPROPIONIC ACID TRANSPORTER-RELATED"/>
    <property type="match status" value="1"/>
</dbReference>
<evidence type="ECO:0000256" key="1">
    <source>
        <dbReference type="ARBA" id="ARBA00004429"/>
    </source>
</evidence>
<evidence type="ECO:0000256" key="8">
    <source>
        <dbReference type="SAM" id="Phobius"/>
    </source>
</evidence>
<feature type="transmembrane region" description="Helical" evidence="8">
    <location>
        <begin position="193"/>
        <end position="212"/>
    </location>
</feature>
<keyword evidence="2" id="KW-0813">Transport</keyword>
<dbReference type="SUPFAM" id="SSF103473">
    <property type="entry name" value="MFS general substrate transporter"/>
    <property type="match status" value="1"/>
</dbReference>
<sequence length="382" mass="43128">MQYRGSYLSYLLMYLFYFLSLALLSGLISVYLLDRGYSASQVSLVVASSYIVSVILQLLVGYLNDHFNLKWVNSVVLIIAAILGIALIFAKHLFSITLLYSLTLGLFNSTKPVIERMATLSKYQYGKIRIWGTIGYAIGSQIGGLIYQYISPESMYFFFSISLGICLLGIIGTRNEHKNSDIHGETTTQHLGLWNKNFIVYLIIVCLFYAITNLNTTYLPAMFQHQGISVDKVSTIILLITISELPIIYYSHRFMNNISNRHMLIIVFILLIIQFGTYCFIPYNIIHVIISIGTKAVSTVIFIMLNMKIVVSIVDSDLQMSALAWVSTFNSFSSIVGQGLGGKILDTYSYTDFYLILFLIAVIGLGISYFYHLPSGHKYHLF</sequence>
<evidence type="ECO:0000313" key="11">
    <source>
        <dbReference type="Proteomes" id="UP000261032"/>
    </source>
</evidence>
<comment type="subcellular location">
    <subcellularLocation>
        <location evidence="1">Cell inner membrane</location>
        <topology evidence="1">Multi-pass membrane protein</topology>
    </subcellularLocation>
</comment>